<dbReference type="AlphaFoldDB" id="A0A6B3NEW1"/>
<proteinExistence type="predicted"/>
<name>A0A6B3NEW1_9CYAN</name>
<sequence>MSKNISNDHSVSIPATWSLPKFVLGQLVVTETSPPYKRRKQGMIVGIEYFNADSLWVKEHHLDAGWHYSIQVDGNVRLYCREAVIWK</sequence>
<accession>A0A6B3NEW1</accession>
<gene>
    <name evidence="1" type="ORF">F6J89_29625</name>
</gene>
<comment type="caution">
    <text evidence="1">The sequence shown here is derived from an EMBL/GenBank/DDBJ whole genome shotgun (WGS) entry which is preliminary data.</text>
</comment>
<dbReference type="EMBL" id="JAAHFQ010000893">
    <property type="protein sequence ID" value="NER31659.1"/>
    <property type="molecule type" value="Genomic_DNA"/>
</dbReference>
<evidence type="ECO:0000313" key="1">
    <source>
        <dbReference type="EMBL" id="NER31659.1"/>
    </source>
</evidence>
<organism evidence="1">
    <name type="scientific">Symploca sp. SIO1C4</name>
    <dbReference type="NCBI Taxonomy" id="2607765"/>
    <lineage>
        <taxon>Bacteria</taxon>
        <taxon>Bacillati</taxon>
        <taxon>Cyanobacteriota</taxon>
        <taxon>Cyanophyceae</taxon>
        <taxon>Coleofasciculales</taxon>
        <taxon>Coleofasciculaceae</taxon>
        <taxon>Symploca</taxon>
    </lineage>
</organism>
<protein>
    <submittedName>
        <fullName evidence="1">Uncharacterized protein</fullName>
    </submittedName>
</protein>
<reference evidence="1" key="1">
    <citation type="submission" date="2019-11" db="EMBL/GenBank/DDBJ databases">
        <title>Genomic insights into an expanded diversity of filamentous marine cyanobacteria reveals the extraordinary biosynthetic potential of Moorea and Okeania.</title>
        <authorList>
            <person name="Ferreira Leao T."/>
            <person name="Wang M."/>
            <person name="Moss N."/>
            <person name="Da Silva R."/>
            <person name="Sanders J."/>
            <person name="Nurk S."/>
            <person name="Gurevich A."/>
            <person name="Humphrey G."/>
            <person name="Reher R."/>
            <person name="Zhu Q."/>
            <person name="Belda-Ferre P."/>
            <person name="Glukhov E."/>
            <person name="Rex R."/>
            <person name="Dorrestein P.C."/>
            <person name="Knight R."/>
            <person name="Pevzner P."/>
            <person name="Gerwick W.H."/>
            <person name="Gerwick L."/>
        </authorList>
    </citation>
    <scope>NUCLEOTIDE SEQUENCE</scope>
    <source>
        <strain evidence="1">SIO1C4</strain>
    </source>
</reference>